<feature type="compositionally biased region" description="Basic and acidic residues" evidence="1">
    <location>
        <begin position="1"/>
        <end position="22"/>
    </location>
</feature>
<reference evidence="3" key="4">
    <citation type="submission" date="2025-08" db="UniProtKB">
        <authorList>
            <consortium name="RefSeq"/>
        </authorList>
    </citation>
    <scope>IDENTIFICATION</scope>
    <source>
        <strain evidence="3">CBS432</strain>
    </source>
</reference>
<dbReference type="KEGG" id="spao:SPAR_P00820"/>
<evidence type="ECO:0000256" key="1">
    <source>
        <dbReference type="SAM" id="MobiDB-lite"/>
    </source>
</evidence>
<dbReference type="OrthoDB" id="4059397at2759"/>
<feature type="region of interest" description="Disordered" evidence="1">
    <location>
        <begin position="1"/>
        <end position="102"/>
    </location>
</feature>
<reference evidence="3" key="1">
    <citation type="journal article" date="2017" name="Nat. Genet.">
        <title>Contrasting evolutionary genome dynamics between domesticated and wild yeasts.</title>
        <authorList>
            <person name="Yue J.X."/>
            <person name="Li J."/>
            <person name="Aigrain L."/>
            <person name="Hallin J."/>
            <person name="Persson K."/>
            <person name="Oliver K."/>
            <person name="Bergstrom A."/>
            <person name="Coupland P."/>
            <person name="Warringer J."/>
            <person name="Lagomarsino M.C."/>
            <person name="Fischer G."/>
            <person name="Durbin R."/>
            <person name="Liti G."/>
        </authorList>
    </citation>
    <scope>NUCLEOTIDE SEQUENCE</scope>
    <source>
        <strain evidence="3">CBS432</strain>
    </source>
</reference>
<feature type="transmembrane region" description="Helical" evidence="2">
    <location>
        <begin position="105"/>
        <end position="128"/>
    </location>
</feature>
<dbReference type="RefSeq" id="XP_033769579.1">
    <property type="nucleotide sequence ID" value="XM_033913688.1"/>
</dbReference>
<accession>A0A8B8V0N6</accession>
<reference evidence="3" key="2">
    <citation type="submission" date="2020-01" db="EMBL/GenBank/DDBJ databases">
        <title>Population-level Yeast Reference Genomes.</title>
        <authorList>
            <person name="Yue J.-X."/>
        </authorList>
    </citation>
    <scope>NUCLEOTIDE SEQUENCE</scope>
    <source>
        <strain evidence="3">CBS432</strain>
    </source>
</reference>
<keyword evidence="2" id="KW-0472">Membrane</keyword>
<dbReference type="GeneID" id="54634024"/>
<keyword evidence="2" id="KW-1133">Transmembrane helix</keyword>
<evidence type="ECO:0000256" key="2">
    <source>
        <dbReference type="SAM" id="Phobius"/>
    </source>
</evidence>
<organism evidence="3">
    <name type="scientific">Saccharomyces paradoxus</name>
    <name type="common">Yeast</name>
    <name type="synonym">Saccharomyces douglasii</name>
    <dbReference type="NCBI Taxonomy" id="27291"/>
    <lineage>
        <taxon>Eukaryota</taxon>
        <taxon>Fungi</taxon>
        <taxon>Dikarya</taxon>
        <taxon>Ascomycota</taxon>
        <taxon>Saccharomycotina</taxon>
        <taxon>Saccharomycetes</taxon>
        <taxon>Saccharomycetales</taxon>
        <taxon>Saccharomycetaceae</taxon>
        <taxon>Saccharomyces</taxon>
    </lineage>
</organism>
<gene>
    <name evidence="3" type="primary">PRM3</name>
    <name evidence="3" type="ORF">SPAR_P00820</name>
</gene>
<feature type="compositionally biased region" description="Basic and acidic residues" evidence="1">
    <location>
        <begin position="90"/>
        <end position="102"/>
    </location>
</feature>
<dbReference type="VEuPathDB" id="FungiDB:SPAR_P00820"/>
<dbReference type="AlphaFoldDB" id="A0A8B8V0N6"/>
<reference evidence="3" key="3">
    <citation type="submission" date="2025-07" db="EMBL/GenBank/DDBJ databases">
        <authorList>
            <consortium name="NCBI Genome Project"/>
        </authorList>
    </citation>
    <scope>NUCLEOTIDE SEQUENCE</scope>
    <source>
        <strain evidence="3">CBS432</strain>
    </source>
</reference>
<feature type="compositionally biased region" description="Basic and acidic residues" evidence="1">
    <location>
        <begin position="50"/>
        <end position="60"/>
    </location>
</feature>
<proteinExistence type="predicted"/>
<name>A0A8B8V0N6_SACPA</name>
<sequence length="133" mass="14660">MSAVKKDNTAPNPLKRENDHAKSRTHKVTEASSKLADNFHINKSNNTELSSEKPSIDSKYHIKKAVSPGRVRKRKTTTFPTKSRPKSKKKDASESKTEKENKGTFYQGAIFGSFLGAAVTTVLSNLAVKALQN</sequence>
<evidence type="ECO:0000313" key="3">
    <source>
        <dbReference type="RefSeq" id="XP_033769579.1"/>
    </source>
</evidence>
<keyword evidence="2" id="KW-0812">Transmembrane</keyword>
<protein>
    <submittedName>
        <fullName evidence="3">Pheromone-regulated protein PRM3</fullName>
    </submittedName>
</protein>